<feature type="compositionally biased region" description="Basic and acidic residues" evidence="4">
    <location>
        <begin position="652"/>
        <end position="667"/>
    </location>
</feature>
<proteinExistence type="predicted"/>
<comment type="caution">
    <text evidence="6">The sequence shown here is derived from an EMBL/GenBank/DDBJ whole genome shotgun (WGS) entry which is preliminary data.</text>
</comment>
<dbReference type="InterPro" id="IPR013520">
    <property type="entry name" value="Ribonucl_H"/>
</dbReference>
<dbReference type="CDD" id="cd06133">
    <property type="entry name" value="ERI-1_3'hExo_like"/>
    <property type="match status" value="1"/>
</dbReference>
<protein>
    <recommendedName>
        <fullName evidence="5">Exonuclease domain-containing protein</fullName>
    </recommendedName>
</protein>
<evidence type="ECO:0000256" key="3">
    <source>
        <dbReference type="ARBA" id="ARBA00022839"/>
    </source>
</evidence>
<feature type="region of interest" description="Disordered" evidence="4">
    <location>
        <begin position="427"/>
        <end position="562"/>
    </location>
</feature>
<feature type="compositionally biased region" description="Acidic residues" evidence="4">
    <location>
        <begin position="1"/>
        <end position="10"/>
    </location>
</feature>
<keyword evidence="2" id="KW-0378">Hydrolase</keyword>
<evidence type="ECO:0000259" key="5">
    <source>
        <dbReference type="SMART" id="SM00479"/>
    </source>
</evidence>
<feature type="domain" description="Exonuclease" evidence="5">
    <location>
        <begin position="92"/>
        <end position="288"/>
    </location>
</feature>
<gene>
    <name evidence="6" type="ORF">DGAL_LOCUS12011</name>
</gene>
<dbReference type="SUPFAM" id="SSF53098">
    <property type="entry name" value="Ribonuclease H-like"/>
    <property type="match status" value="1"/>
</dbReference>
<feature type="compositionally biased region" description="Polar residues" evidence="4">
    <location>
        <begin position="491"/>
        <end position="521"/>
    </location>
</feature>
<dbReference type="InterPro" id="IPR051274">
    <property type="entry name" value="3-5_Exoribonuclease"/>
</dbReference>
<feature type="region of interest" description="Disordered" evidence="4">
    <location>
        <begin position="1"/>
        <end position="30"/>
    </location>
</feature>
<dbReference type="InterPro" id="IPR047201">
    <property type="entry name" value="ERI-1_3'hExo-like"/>
</dbReference>
<dbReference type="GO" id="GO:0005737">
    <property type="term" value="C:cytoplasm"/>
    <property type="evidence" value="ECO:0007669"/>
    <property type="project" value="TreeGrafter"/>
</dbReference>
<evidence type="ECO:0000256" key="1">
    <source>
        <dbReference type="ARBA" id="ARBA00022722"/>
    </source>
</evidence>
<dbReference type="Gene3D" id="3.30.420.10">
    <property type="entry name" value="Ribonuclease H-like superfamily/Ribonuclease H"/>
    <property type="match status" value="1"/>
</dbReference>
<dbReference type="InterPro" id="IPR012337">
    <property type="entry name" value="RNaseH-like_sf"/>
</dbReference>
<evidence type="ECO:0000313" key="7">
    <source>
        <dbReference type="Proteomes" id="UP000789390"/>
    </source>
</evidence>
<evidence type="ECO:0000256" key="2">
    <source>
        <dbReference type="ARBA" id="ARBA00022801"/>
    </source>
</evidence>
<feature type="compositionally biased region" description="Polar residues" evidence="4">
    <location>
        <begin position="531"/>
        <end position="562"/>
    </location>
</feature>
<reference evidence="6" key="1">
    <citation type="submission" date="2021-11" db="EMBL/GenBank/DDBJ databases">
        <authorList>
            <person name="Schell T."/>
        </authorList>
    </citation>
    <scope>NUCLEOTIDE SEQUENCE</scope>
    <source>
        <strain evidence="6">M5</strain>
    </source>
</reference>
<dbReference type="SMART" id="SM00479">
    <property type="entry name" value="EXOIII"/>
    <property type="match status" value="1"/>
</dbReference>
<keyword evidence="1" id="KW-0540">Nuclease</keyword>
<dbReference type="Proteomes" id="UP000789390">
    <property type="component" value="Unassembled WGS sequence"/>
</dbReference>
<dbReference type="GO" id="GO:0003676">
    <property type="term" value="F:nucleic acid binding"/>
    <property type="evidence" value="ECO:0007669"/>
    <property type="project" value="InterPro"/>
</dbReference>
<sequence>MHVYSDEIEMDSTSQYPNHVEKVNDNPTKHGIKKVPISNKECKKKSMALLIKDLKLLKLNTKGSFKVLSKRLEMYNIKKCMPNMCGKVVFDYYVVIDYEATCDKQQKNFDSNNQEIIEFPAVLLNCHTGEVEDEFQFYCRPVINPLLTDYCIQLTGITQNDVDKAPLFRDVLDSVNKWLQNKKLGSRYSFAIVTDGSKDIGHFLKRQCVLSQIDFPEYCKYWINIRTTFSNFYQTRDLTYLARLSGNTVLTTMMEEIGYEFQGKSHSGLDDSRNIAFIAQCLLQDGASLKFNEKLLEENVDKKKNVFSAPVTKEEFACILNTFQPNFLPNKSSNSSKPLDTKTKDVLEKACTKKSTDARQSVKGVAKIPVVESDSTNNGIPNKTTKNLPTTKGAAKILTKDNPTKNPSKVTAVEKNLVQKEITNVSTKDSLAKISSKEMKAPTSGKTANISPAQSSGKNSAKTKVQSEIKEVSTKNSQVKISSKIIKAPTSGKTANISPAQSSGKNSATAKVSTKNSQVKISSKEIKKPTSGKTAKVSTAQSSVKSTPVKRSSKIPATSAQSSKSVEVLKQELLRAKRDFYCKCEFMPFKEVAPFKKHIEDLKKLLEAARAREDQSGAQKETKALVTKLDKEKKLKVTQASKSVSNNCQSVKKNDSEKVENQLKSEASHQPSSVAKPTKQLPMISNSGLFQSLDGNHAIENSSSMTAEEERLFFEDFENLLTMKTSVAIPNKDS</sequence>
<keyword evidence="3" id="KW-0269">Exonuclease</keyword>
<dbReference type="PANTHER" id="PTHR23044:SF61">
    <property type="entry name" value="3'-5' EXORIBONUCLEASE 1-RELATED"/>
    <property type="match status" value="1"/>
</dbReference>
<dbReference type="OrthoDB" id="448399at2759"/>
<accession>A0A8J2RWR5</accession>
<organism evidence="6 7">
    <name type="scientific">Daphnia galeata</name>
    <dbReference type="NCBI Taxonomy" id="27404"/>
    <lineage>
        <taxon>Eukaryota</taxon>
        <taxon>Metazoa</taxon>
        <taxon>Ecdysozoa</taxon>
        <taxon>Arthropoda</taxon>
        <taxon>Crustacea</taxon>
        <taxon>Branchiopoda</taxon>
        <taxon>Diplostraca</taxon>
        <taxon>Cladocera</taxon>
        <taxon>Anomopoda</taxon>
        <taxon>Daphniidae</taxon>
        <taxon>Daphnia</taxon>
    </lineage>
</organism>
<name>A0A8J2RWR5_9CRUS</name>
<feature type="compositionally biased region" description="Polar residues" evidence="4">
    <location>
        <begin position="444"/>
        <end position="464"/>
    </location>
</feature>
<evidence type="ECO:0000313" key="6">
    <source>
        <dbReference type="EMBL" id="CAH0108615.1"/>
    </source>
</evidence>
<dbReference type="Pfam" id="PF00929">
    <property type="entry name" value="RNase_T"/>
    <property type="match status" value="1"/>
</dbReference>
<dbReference type="AlphaFoldDB" id="A0A8J2RWR5"/>
<dbReference type="EMBL" id="CAKKLH010000286">
    <property type="protein sequence ID" value="CAH0108615.1"/>
    <property type="molecule type" value="Genomic_DNA"/>
</dbReference>
<dbReference type="FunFam" id="3.30.420.10:FF:000034">
    <property type="entry name" value="3'-5' exoribonuclease 1"/>
    <property type="match status" value="1"/>
</dbReference>
<feature type="compositionally biased region" description="Polar residues" evidence="4">
    <location>
        <begin position="638"/>
        <end position="651"/>
    </location>
</feature>
<evidence type="ECO:0000256" key="4">
    <source>
        <dbReference type="SAM" id="MobiDB-lite"/>
    </source>
</evidence>
<feature type="region of interest" description="Disordered" evidence="4">
    <location>
        <begin position="638"/>
        <end position="679"/>
    </location>
</feature>
<feature type="compositionally biased region" description="Basic and acidic residues" evidence="4">
    <location>
        <begin position="19"/>
        <end position="28"/>
    </location>
</feature>
<dbReference type="GO" id="GO:0000175">
    <property type="term" value="F:3'-5'-RNA exonuclease activity"/>
    <property type="evidence" value="ECO:0007669"/>
    <property type="project" value="InterPro"/>
</dbReference>
<dbReference type="PANTHER" id="PTHR23044">
    <property type="entry name" value="3'-5' EXONUCLEASE ERI1-RELATED"/>
    <property type="match status" value="1"/>
</dbReference>
<dbReference type="InterPro" id="IPR036397">
    <property type="entry name" value="RNaseH_sf"/>
</dbReference>
<keyword evidence="7" id="KW-1185">Reference proteome</keyword>